<dbReference type="Proteomes" id="UP000177383">
    <property type="component" value="Unassembled WGS sequence"/>
</dbReference>
<dbReference type="AlphaFoldDB" id="A0A1F5ZSS5"/>
<organism evidence="1 2">
    <name type="scientific">Candidatus Gottesmanbacteria bacterium RIFCSPHIGHO2_01_FULL_39_10</name>
    <dbReference type="NCBI Taxonomy" id="1798375"/>
    <lineage>
        <taxon>Bacteria</taxon>
        <taxon>Candidatus Gottesmaniibacteriota</taxon>
    </lineage>
</organism>
<accession>A0A1F5ZSS5</accession>
<evidence type="ECO:0000313" key="1">
    <source>
        <dbReference type="EMBL" id="OGG15172.1"/>
    </source>
</evidence>
<protein>
    <recommendedName>
        <fullName evidence="3">Phosphodiester glycosidase domain-containing protein</fullName>
    </recommendedName>
</protein>
<comment type="caution">
    <text evidence="1">The sequence shown here is derived from an EMBL/GenBank/DDBJ whole genome shotgun (WGS) entry which is preliminary data.</text>
</comment>
<evidence type="ECO:0008006" key="3">
    <source>
        <dbReference type="Google" id="ProtNLM"/>
    </source>
</evidence>
<reference evidence="1 2" key="1">
    <citation type="journal article" date="2016" name="Nat. Commun.">
        <title>Thousands of microbial genomes shed light on interconnected biogeochemical processes in an aquifer system.</title>
        <authorList>
            <person name="Anantharaman K."/>
            <person name="Brown C.T."/>
            <person name="Hug L.A."/>
            <person name="Sharon I."/>
            <person name="Castelle C.J."/>
            <person name="Probst A.J."/>
            <person name="Thomas B.C."/>
            <person name="Singh A."/>
            <person name="Wilkins M.J."/>
            <person name="Karaoz U."/>
            <person name="Brodie E.L."/>
            <person name="Williams K.H."/>
            <person name="Hubbard S.S."/>
            <person name="Banfield J.F."/>
        </authorList>
    </citation>
    <scope>NUCLEOTIDE SEQUENCE [LARGE SCALE GENOMIC DNA]</scope>
</reference>
<dbReference type="STRING" id="1798375.A2773_04770"/>
<name>A0A1F5ZSS5_9BACT</name>
<evidence type="ECO:0000313" key="2">
    <source>
        <dbReference type="Proteomes" id="UP000177383"/>
    </source>
</evidence>
<gene>
    <name evidence="1" type="ORF">A2773_04770</name>
</gene>
<proteinExistence type="predicted"/>
<dbReference type="EMBL" id="MFJE01000005">
    <property type="protein sequence ID" value="OGG15172.1"/>
    <property type="molecule type" value="Genomic_DNA"/>
</dbReference>
<sequence>MKKIIIVFLIIIFGALVYTQIKPGKPSDNIIKEIISQPTPTPTISQSYEILYNNQKIAADIIPIENSSSLTLIPNFKEKLSTSQIMERNNCKAGANGGFYGKDDRPIGHFMNNDIYLGDMLVNHNFFNGFFVGIQGEGVGIISNKLTERRYKFIVQSGPYMDLWKPEKLSIINDEMARRVLVVNATRKINDGYTAEYYFMVLYDPDAQFSGPYLAQVPLILDKIDDEMGAKIVSSLNLDGGGASSFWNDNITLEELASVGSFFCIK</sequence>